<dbReference type="GO" id="GO:0005506">
    <property type="term" value="F:iron ion binding"/>
    <property type="evidence" value="ECO:0007669"/>
    <property type="project" value="InterPro"/>
</dbReference>
<evidence type="ECO:0000256" key="3">
    <source>
        <dbReference type="ARBA" id="ARBA00022617"/>
    </source>
</evidence>
<dbReference type="SUPFAM" id="SSF48264">
    <property type="entry name" value="Cytochrome P450"/>
    <property type="match status" value="1"/>
</dbReference>
<reference evidence="12" key="2">
    <citation type="submission" date="2025-08" db="UniProtKB">
        <authorList>
            <consortium name="RefSeq"/>
        </authorList>
    </citation>
    <scope>IDENTIFICATION</scope>
    <source>
        <tissue evidence="12">Leaf</tissue>
    </source>
</reference>
<accession>A0A6P5EPV9</accession>
<dbReference type="GO" id="GO:0004497">
    <property type="term" value="F:monooxygenase activity"/>
    <property type="evidence" value="ECO:0007669"/>
    <property type="project" value="UniProtKB-KW"/>
</dbReference>
<dbReference type="RefSeq" id="XP_020083338.1">
    <property type="nucleotide sequence ID" value="XM_020227749.1"/>
</dbReference>
<dbReference type="OrthoDB" id="2789670at2759"/>
<gene>
    <name evidence="12" type="primary">LOC109706772</name>
</gene>
<dbReference type="PROSITE" id="PS00086">
    <property type="entry name" value="CYTOCHROME_P450"/>
    <property type="match status" value="1"/>
</dbReference>
<dbReference type="PANTHER" id="PTHR47955:SF19">
    <property type="entry name" value="CYTOCHROME P450 71A9-LIKE ISOFORM X1"/>
    <property type="match status" value="1"/>
</dbReference>
<evidence type="ECO:0000256" key="4">
    <source>
        <dbReference type="ARBA" id="ARBA00022723"/>
    </source>
</evidence>
<proteinExistence type="inferred from homology"/>
<keyword evidence="7 9" id="KW-0503">Monooxygenase</keyword>
<keyword evidence="4 8" id="KW-0479">Metal-binding</keyword>
<evidence type="ECO:0000256" key="2">
    <source>
        <dbReference type="ARBA" id="ARBA00010617"/>
    </source>
</evidence>
<dbReference type="PRINTS" id="PR00463">
    <property type="entry name" value="EP450I"/>
</dbReference>
<dbReference type="Proteomes" id="UP000515123">
    <property type="component" value="Linkage group 2"/>
</dbReference>
<evidence type="ECO:0000313" key="11">
    <source>
        <dbReference type="Proteomes" id="UP000515123"/>
    </source>
</evidence>
<dbReference type="CDD" id="cd11072">
    <property type="entry name" value="CYP71-like"/>
    <property type="match status" value="1"/>
</dbReference>
<dbReference type="PRINTS" id="PR00385">
    <property type="entry name" value="P450"/>
</dbReference>
<name>A0A6P5EPV9_ANACO</name>
<keyword evidence="6 8" id="KW-0408">Iron</keyword>
<sequence>MALPDLIASLQPFLLVLLLLLVLLIARRNKTSPSLKLPPGPPTLPLIGNLHQLGSVPHRSLSRLSQRYGPLMRLKLGSRPTIVVSSANMAQEILKTHDLESCSRPSLTSYTKLSYASADIAFAAYGEYWRELRRIFIIELLSAKKVASFRSIREEEVERTMSSISSYSSSSLPVDLSKELIALTSTITCRMAFGRSYCDIGSRFQMILNEAQAMLGGFFIADYFPIIGWADWLTGMRARLEKNFTDLDRFYQQVIDEHLNTGQQQQQQQQQCDSGEDFVHILLRMQKEEKSLTADKIKAALMDVFIGGSDTSSATVVWSMTELMRHPQAMKKVQEEVRSVVRGKEKVKESDIDKLRYLKCVVKETLRLHPVAPLLIPRETLQHFKIDGYDVPPNTMIYINAWAIGRDGSYWESPEAFKPERFTHSLDLEFAGKDFNLIPFGEGRRICPGKNLGIKTVEIMLANLLYSFDWELPTGMTREDINMDEAPGVAVHKRHALRLLATRYSSINS</sequence>
<dbReference type="GO" id="GO:0020037">
    <property type="term" value="F:heme binding"/>
    <property type="evidence" value="ECO:0007669"/>
    <property type="project" value="InterPro"/>
</dbReference>
<dbReference type="GO" id="GO:0016705">
    <property type="term" value="F:oxidoreductase activity, acting on paired donors, with incorporation or reduction of molecular oxygen"/>
    <property type="evidence" value="ECO:0007669"/>
    <property type="project" value="InterPro"/>
</dbReference>
<dbReference type="AlphaFoldDB" id="A0A6P5EPV9"/>
<comment type="cofactor">
    <cofactor evidence="1 8">
        <name>heme</name>
        <dbReference type="ChEBI" id="CHEBI:30413"/>
    </cofactor>
</comment>
<dbReference type="GeneID" id="109706772"/>
<reference evidence="11" key="1">
    <citation type="journal article" date="2015" name="Nat. Genet.">
        <title>The pineapple genome and the evolution of CAM photosynthesis.</title>
        <authorList>
            <person name="Ming R."/>
            <person name="VanBuren R."/>
            <person name="Wai C.M."/>
            <person name="Tang H."/>
            <person name="Schatz M.C."/>
            <person name="Bowers J.E."/>
            <person name="Lyons E."/>
            <person name="Wang M.L."/>
            <person name="Chen J."/>
            <person name="Biggers E."/>
            <person name="Zhang J."/>
            <person name="Huang L."/>
            <person name="Zhang L."/>
            <person name="Miao W."/>
            <person name="Zhang J."/>
            <person name="Ye Z."/>
            <person name="Miao C."/>
            <person name="Lin Z."/>
            <person name="Wang H."/>
            <person name="Zhou H."/>
            <person name="Yim W.C."/>
            <person name="Priest H.D."/>
            <person name="Zheng C."/>
            <person name="Woodhouse M."/>
            <person name="Edger P.P."/>
            <person name="Guyot R."/>
            <person name="Guo H.B."/>
            <person name="Guo H."/>
            <person name="Zheng G."/>
            <person name="Singh R."/>
            <person name="Sharma A."/>
            <person name="Min X."/>
            <person name="Zheng Y."/>
            <person name="Lee H."/>
            <person name="Gurtowski J."/>
            <person name="Sedlazeck F.J."/>
            <person name="Harkess A."/>
            <person name="McKain M.R."/>
            <person name="Liao Z."/>
            <person name="Fang J."/>
            <person name="Liu J."/>
            <person name="Zhang X."/>
            <person name="Zhang Q."/>
            <person name="Hu W."/>
            <person name="Qin Y."/>
            <person name="Wang K."/>
            <person name="Chen L.Y."/>
            <person name="Shirley N."/>
            <person name="Lin Y.R."/>
            <person name="Liu L.Y."/>
            <person name="Hernandez A.G."/>
            <person name="Wright C.L."/>
            <person name="Bulone V."/>
            <person name="Tuskan G.A."/>
            <person name="Heath K."/>
            <person name="Zee F."/>
            <person name="Moore P.H."/>
            <person name="Sunkar R."/>
            <person name="Leebens-Mack J.H."/>
            <person name="Mockler T."/>
            <person name="Bennetzen J.L."/>
            <person name="Freeling M."/>
            <person name="Sankoff D."/>
            <person name="Paterson A.H."/>
            <person name="Zhu X."/>
            <person name="Yang X."/>
            <person name="Smith J.A."/>
            <person name="Cushman J.C."/>
            <person name="Paull R.E."/>
            <person name="Yu Q."/>
        </authorList>
    </citation>
    <scope>NUCLEOTIDE SEQUENCE [LARGE SCALE GENOMIC DNA]</scope>
    <source>
        <strain evidence="11">cv. F153</strain>
    </source>
</reference>
<keyword evidence="10" id="KW-1133">Transmembrane helix</keyword>
<dbReference type="InterPro" id="IPR017972">
    <property type="entry name" value="Cyt_P450_CS"/>
</dbReference>
<keyword evidence="10" id="KW-0472">Membrane</keyword>
<evidence type="ECO:0000313" key="12">
    <source>
        <dbReference type="RefSeq" id="XP_020083338.1"/>
    </source>
</evidence>
<dbReference type="InterPro" id="IPR002401">
    <property type="entry name" value="Cyt_P450_E_grp-I"/>
</dbReference>
<evidence type="ECO:0000256" key="5">
    <source>
        <dbReference type="ARBA" id="ARBA00023002"/>
    </source>
</evidence>
<dbReference type="InterPro" id="IPR001128">
    <property type="entry name" value="Cyt_P450"/>
</dbReference>
<feature type="transmembrane region" description="Helical" evidence="10">
    <location>
        <begin position="6"/>
        <end position="26"/>
    </location>
</feature>
<keyword evidence="3 8" id="KW-0349">Heme</keyword>
<keyword evidence="11" id="KW-1185">Reference proteome</keyword>
<keyword evidence="10" id="KW-0812">Transmembrane</keyword>
<evidence type="ECO:0000256" key="9">
    <source>
        <dbReference type="RuleBase" id="RU000461"/>
    </source>
</evidence>
<dbReference type="FunFam" id="1.10.630.10:FF:000011">
    <property type="entry name" value="Cytochrome P450 83B1"/>
    <property type="match status" value="1"/>
</dbReference>
<dbReference type="Pfam" id="PF00067">
    <property type="entry name" value="p450"/>
    <property type="match status" value="1"/>
</dbReference>
<comment type="similarity">
    <text evidence="2 9">Belongs to the cytochrome P450 family.</text>
</comment>
<dbReference type="PANTHER" id="PTHR47955">
    <property type="entry name" value="CYTOCHROME P450 FAMILY 71 PROTEIN"/>
    <property type="match status" value="1"/>
</dbReference>
<dbReference type="Gene3D" id="1.10.630.10">
    <property type="entry name" value="Cytochrome P450"/>
    <property type="match status" value="1"/>
</dbReference>
<evidence type="ECO:0000256" key="8">
    <source>
        <dbReference type="PIRSR" id="PIRSR602401-1"/>
    </source>
</evidence>
<evidence type="ECO:0000256" key="1">
    <source>
        <dbReference type="ARBA" id="ARBA00001971"/>
    </source>
</evidence>
<organism evidence="11 12">
    <name type="scientific">Ananas comosus</name>
    <name type="common">Pineapple</name>
    <name type="synonym">Ananas ananas</name>
    <dbReference type="NCBI Taxonomy" id="4615"/>
    <lineage>
        <taxon>Eukaryota</taxon>
        <taxon>Viridiplantae</taxon>
        <taxon>Streptophyta</taxon>
        <taxon>Embryophyta</taxon>
        <taxon>Tracheophyta</taxon>
        <taxon>Spermatophyta</taxon>
        <taxon>Magnoliopsida</taxon>
        <taxon>Liliopsida</taxon>
        <taxon>Poales</taxon>
        <taxon>Bromeliaceae</taxon>
        <taxon>Bromelioideae</taxon>
        <taxon>Ananas</taxon>
    </lineage>
</organism>
<dbReference type="InterPro" id="IPR036396">
    <property type="entry name" value="Cyt_P450_sf"/>
</dbReference>
<feature type="binding site" description="axial binding residue" evidence="8">
    <location>
        <position position="447"/>
    </location>
    <ligand>
        <name>heme</name>
        <dbReference type="ChEBI" id="CHEBI:30413"/>
    </ligand>
    <ligandPart>
        <name>Fe</name>
        <dbReference type="ChEBI" id="CHEBI:18248"/>
    </ligandPart>
</feature>
<protein>
    <submittedName>
        <fullName evidence="12">Cytochrome P450 71A1-like</fullName>
    </submittedName>
</protein>
<keyword evidence="5 9" id="KW-0560">Oxidoreductase</keyword>
<evidence type="ECO:0000256" key="7">
    <source>
        <dbReference type="ARBA" id="ARBA00023033"/>
    </source>
</evidence>
<evidence type="ECO:0000256" key="6">
    <source>
        <dbReference type="ARBA" id="ARBA00023004"/>
    </source>
</evidence>
<evidence type="ECO:0000256" key="10">
    <source>
        <dbReference type="SAM" id="Phobius"/>
    </source>
</evidence>